<evidence type="ECO:0000256" key="1">
    <source>
        <dbReference type="SAM" id="Phobius"/>
    </source>
</evidence>
<dbReference type="EMBL" id="BAABAT010000033">
    <property type="protein sequence ID" value="GAA4258919.1"/>
    <property type="molecule type" value="Genomic_DNA"/>
</dbReference>
<dbReference type="RefSeq" id="WP_345135859.1">
    <property type="nucleotide sequence ID" value="NZ_BAABAT010000033.1"/>
</dbReference>
<dbReference type="InterPro" id="IPR045728">
    <property type="entry name" value="DUF6082"/>
</dbReference>
<organism evidence="2 3">
    <name type="scientific">Dactylosporangium darangshiense</name>
    <dbReference type="NCBI Taxonomy" id="579108"/>
    <lineage>
        <taxon>Bacteria</taxon>
        <taxon>Bacillati</taxon>
        <taxon>Actinomycetota</taxon>
        <taxon>Actinomycetes</taxon>
        <taxon>Micromonosporales</taxon>
        <taxon>Micromonosporaceae</taxon>
        <taxon>Dactylosporangium</taxon>
    </lineage>
</organism>
<dbReference type="Pfam" id="PF19560">
    <property type="entry name" value="DUF6082"/>
    <property type="match status" value="1"/>
</dbReference>
<sequence>MGRNFAGRAGSARWMVVAGLCLGAPLAAGILGLASVGAAELVTGMRAPRGWGELSDAFAVVNGIFSVFALIVVGATLWVQFNELRMQRAELRMQREAAEQSQRELHRSSEADVRALHVHLAELAIGDPDLADVWSRFDPNIPPRRLKQLFFANLVLGHYNLVYRLGDRDEQYLRAILADQFQNPLMREFWAMVREFRQAARPPGTPEGDFDALVEAAYQATRPEWG</sequence>
<evidence type="ECO:0008006" key="4">
    <source>
        <dbReference type="Google" id="ProtNLM"/>
    </source>
</evidence>
<keyword evidence="1" id="KW-1133">Transmembrane helix</keyword>
<feature type="transmembrane region" description="Helical" evidence="1">
    <location>
        <begin position="57"/>
        <end position="79"/>
    </location>
</feature>
<accession>A0ABP8DLD7</accession>
<evidence type="ECO:0000313" key="3">
    <source>
        <dbReference type="Proteomes" id="UP001500620"/>
    </source>
</evidence>
<name>A0ABP8DLD7_9ACTN</name>
<gene>
    <name evidence="2" type="ORF">GCM10022255_081460</name>
</gene>
<keyword evidence="3" id="KW-1185">Reference proteome</keyword>
<keyword evidence="1" id="KW-0812">Transmembrane</keyword>
<reference evidence="3" key="1">
    <citation type="journal article" date="2019" name="Int. J. Syst. Evol. Microbiol.">
        <title>The Global Catalogue of Microorganisms (GCM) 10K type strain sequencing project: providing services to taxonomists for standard genome sequencing and annotation.</title>
        <authorList>
            <consortium name="The Broad Institute Genomics Platform"/>
            <consortium name="The Broad Institute Genome Sequencing Center for Infectious Disease"/>
            <person name="Wu L."/>
            <person name="Ma J."/>
        </authorList>
    </citation>
    <scope>NUCLEOTIDE SEQUENCE [LARGE SCALE GENOMIC DNA]</scope>
    <source>
        <strain evidence="3">JCM 17441</strain>
    </source>
</reference>
<dbReference type="Proteomes" id="UP001500620">
    <property type="component" value="Unassembled WGS sequence"/>
</dbReference>
<protein>
    <recommendedName>
        <fullName evidence="4">DUF4760 domain-containing protein</fullName>
    </recommendedName>
</protein>
<proteinExistence type="predicted"/>
<evidence type="ECO:0000313" key="2">
    <source>
        <dbReference type="EMBL" id="GAA4258919.1"/>
    </source>
</evidence>
<comment type="caution">
    <text evidence="2">The sequence shown here is derived from an EMBL/GenBank/DDBJ whole genome shotgun (WGS) entry which is preliminary data.</text>
</comment>
<keyword evidence="1" id="KW-0472">Membrane</keyword>